<dbReference type="Pfam" id="PF01055">
    <property type="entry name" value="Glyco_hydro_31_2nd"/>
    <property type="match status" value="1"/>
</dbReference>
<dbReference type="OrthoDB" id="176168at2"/>
<feature type="domain" description="Glycoside hydrolase family 31 N-terminal" evidence="6">
    <location>
        <begin position="19"/>
        <end position="177"/>
    </location>
</feature>
<dbReference type="GO" id="GO:0005975">
    <property type="term" value="P:carbohydrate metabolic process"/>
    <property type="evidence" value="ECO:0007669"/>
    <property type="project" value="InterPro"/>
</dbReference>
<evidence type="ECO:0000313" key="9">
    <source>
        <dbReference type="EMBL" id="SHH45288.1"/>
    </source>
</evidence>
<protein>
    <submittedName>
        <fullName evidence="9">Alpha-glucosidase</fullName>
    </submittedName>
</protein>
<dbReference type="CDD" id="cd14752">
    <property type="entry name" value="GH31_N"/>
    <property type="match status" value="1"/>
</dbReference>
<dbReference type="SUPFAM" id="SSF74650">
    <property type="entry name" value="Galactose mutarotase-like"/>
    <property type="match status" value="1"/>
</dbReference>
<keyword evidence="3 4" id="KW-0326">Glycosidase</keyword>
<evidence type="ECO:0000256" key="2">
    <source>
        <dbReference type="ARBA" id="ARBA00022801"/>
    </source>
</evidence>
<dbReference type="SUPFAM" id="SSF51445">
    <property type="entry name" value="(Trans)glycosidases"/>
    <property type="match status" value="1"/>
</dbReference>
<dbReference type="PROSITE" id="PS00129">
    <property type="entry name" value="GLYCOSYL_HYDROL_F31_1"/>
    <property type="match status" value="1"/>
</dbReference>
<evidence type="ECO:0000313" key="10">
    <source>
        <dbReference type="Proteomes" id="UP000183967"/>
    </source>
</evidence>
<dbReference type="InterPro" id="IPR017853">
    <property type="entry name" value="GH"/>
</dbReference>
<sequence>MIKKTEFGYKIEGEKGFLNIIFYDNNIVRFAYSNDGEIPVSTPAIAVEPKDIECSQEGNIIKTKSLIIEIDKKNLQVSIFNKNGELLNRDISVDLEKCEIEKEIIWEKGFYGLGEKYGWLNKKGTETSNWNTDVMGIFPVHNATIKNYHTSIPFYIGLSKKLCYGIYFDNSFRTYFDLGKTKDNVLKFGADGGYLDYYFIYDDKVSEVVKAYTYLTGRMPLPRKDFLGYQQCRWSYENREELMEIAKRMRAENIPCDVLYLDIDYMKDYKVFTVDSDKFYEFKDMVSKLKGMGFKLVVIIDPGVKVEDGYWVYEQGKENDFYIKDKNGEVYIGEVWPGKAVFPDFLREKVRKWWGELHLRLIGDGVEGFWNDMNEPADFTTESKVVPEDTVHFNDQGEEKSHAEIHNLYGMLEAIATYEGVKRIKPNVRPFILTRAAFAGTQRYAALWTGDNTSIWEHLEASMPMFMNLGLSGYSFIGADVGGFIGDGNGELLTRWTQLGAFTPLFRNHSVKGSINQEPWCFGEEVLENTRKFIKIRYNFITYLYNLMRESSINGHPAIRPLFYHYQDDEETYNINDQFLFGENILICPITRPYTRVRMVYLPKGIWYDYWTLERFEGGRYIIKEAPIDSMPIFIKAGAIIPTDNVMQYIGEKEQEITINCYLGQDGEYTLYLDDGISFDYEKGKYTEIKFIMKDSEKEVSITSEVIKDGYKIPKMKLKILGLDENSKVIMNGEELKLDNENTIDIDKLNIDIKIIK</sequence>
<dbReference type="Gene3D" id="2.60.40.1760">
    <property type="entry name" value="glycosyl hydrolase (family 31)"/>
    <property type="match status" value="1"/>
</dbReference>
<reference evidence="10" key="1">
    <citation type="submission" date="2016-11" db="EMBL/GenBank/DDBJ databases">
        <authorList>
            <person name="Varghese N."/>
            <person name="Submissions S."/>
        </authorList>
    </citation>
    <scope>NUCLEOTIDE SEQUENCE [LARGE SCALE GENOMIC DNA]</scope>
    <source>
        <strain evidence="10">DSM 13643</strain>
    </source>
</reference>
<feature type="domain" description="Glycoside hydrolase family 31 TIM barrel" evidence="5">
    <location>
        <begin position="220"/>
        <end position="547"/>
    </location>
</feature>
<feature type="domain" description="DUF5110" evidence="7">
    <location>
        <begin position="656"/>
        <end position="718"/>
    </location>
</feature>
<dbReference type="InterPro" id="IPR048395">
    <property type="entry name" value="Glyco_hydro_31_C"/>
</dbReference>
<gene>
    <name evidence="9" type="ORF">SAMN02745135_00848</name>
</gene>
<evidence type="ECO:0000256" key="4">
    <source>
        <dbReference type="RuleBase" id="RU361185"/>
    </source>
</evidence>
<dbReference type="InterPro" id="IPR033403">
    <property type="entry name" value="DUF5110"/>
</dbReference>
<name>A0A1M5T3K8_9FIRM</name>
<dbReference type="Proteomes" id="UP000183967">
    <property type="component" value="Unassembled WGS sequence"/>
</dbReference>
<evidence type="ECO:0000256" key="1">
    <source>
        <dbReference type="ARBA" id="ARBA00007806"/>
    </source>
</evidence>
<dbReference type="CDD" id="cd06604">
    <property type="entry name" value="GH31_glucosidase_II_MalA"/>
    <property type="match status" value="1"/>
</dbReference>
<evidence type="ECO:0000259" key="5">
    <source>
        <dbReference type="Pfam" id="PF01055"/>
    </source>
</evidence>
<evidence type="ECO:0000259" key="7">
    <source>
        <dbReference type="Pfam" id="PF17137"/>
    </source>
</evidence>
<dbReference type="InterPro" id="IPR013780">
    <property type="entry name" value="Glyco_hydro_b"/>
</dbReference>
<dbReference type="SUPFAM" id="SSF51011">
    <property type="entry name" value="Glycosyl hydrolase domain"/>
    <property type="match status" value="1"/>
</dbReference>
<dbReference type="PANTHER" id="PTHR22762">
    <property type="entry name" value="ALPHA-GLUCOSIDASE"/>
    <property type="match status" value="1"/>
</dbReference>
<dbReference type="Gene3D" id="2.60.40.1180">
    <property type="entry name" value="Golgi alpha-mannosidase II"/>
    <property type="match status" value="2"/>
</dbReference>
<organism evidence="9 10">
    <name type="scientific">Caloranaerobacter azorensis DSM 13643</name>
    <dbReference type="NCBI Taxonomy" id="1121264"/>
    <lineage>
        <taxon>Bacteria</taxon>
        <taxon>Bacillati</taxon>
        <taxon>Bacillota</taxon>
        <taxon>Tissierellia</taxon>
        <taxon>Tissierellales</taxon>
        <taxon>Thermohalobacteraceae</taxon>
        <taxon>Caloranaerobacter</taxon>
    </lineage>
</organism>
<dbReference type="Pfam" id="PF13802">
    <property type="entry name" value="Gal_mutarotas_2"/>
    <property type="match status" value="1"/>
</dbReference>
<dbReference type="Pfam" id="PF21365">
    <property type="entry name" value="Glyco_hydro_31_3rd"/>
    <property type="match status" value="1"/>
</dbReference>
<dbReference type="AlphaFoldDB" id="A0A1M5T3K8"/>
<dbReference type="Gene3D" id="3.20.20.80">
    <property type="entry name" value="Glycosidases"/>
    <property type="match status" value="1"/>
</dbReference>
<keyword evidence="2 4" id="KW-0378">Hydrolase</keyword>
<dbReference type="InterPro" id="IPR030458">
    <property type="entry name" value="Glyco_hydro_31_AS"/>
</dbReference>
<dbReference type="GO" id="GO:0030246">
    <property type="term" value="F:carbohydrate binding"/>
    <property type="evidence" value="ECO:0007669"/>
    <property type="project" value="InterPro"/>
</dbReference>
<dbReference type="PANTHER" id="PTHR22762:SF166">
    <property type="entry name" value="ALPHA-GLUCOSIDASE"/>
    <property type="match status" value="1"/>
</dbReference>
<dbReference type="GO" id="GO:0004553">
    <property type="term" value="F:hydrolase activity, hydrolyzing O-glycosyl compounds"/>
    <property type="evidence" value="ECO:0007669"/>
    <property type="project" value="InterPro"/>
</dbReference>
<evidence type="ECO:0000259" key="6">
    <source>
        <dbReference type="Pfam" id="PF13802"/>
    </source>
</evidence>
<evidence type="ECO:0000256" key="3">
    <source>
        <dbReference type="ARBA" id="ARBA00023295"/>
    </source>
</evidence>
<keyword evidence="10" id="KW-1185">Reference proteome</keyword>
<dbReference type="InterPro" id="IPR025887">
    <property type="entry name" value="Glyco_hydro_31_N_dom"/>
</dbReference>
<dbReference type="RefSeq" id="WP_073195747.1">
    <property type="nucleotide sequence ID" value="NZ_FQXO01000017.1"/>
</dbReference>
<dbReference type="InterPro" id="IPR000322">
    <property type="entry name" value="Glyco_hydro_31_TIM"/>
</dbReference>
<dbReference type="InterPro" id="IPR011013">
    <property type="entry name" value="Gal_mutarotase_sf_dom"/>
</dbReference>
<dbReference type="Pfam" id="PF17137">
    <property type="entry name" value="DUF5110"/>
    <property type="match status" value="1"/>
</dbReference>
<evidence type="ECO:0000259" key="8">
    <source>
        <dbReference type="Pfam" id="PF21365"/>
    </source>
</evidence>
<feature type="domain" description="Glycosyl hydrolase family 31 C-terminal" evidence="8">
    <location>
        <begin position="555"/>
        <end position="641"/>
    </location>
</feature>
<comment type="similarity">
    <text evidence="1 4">Belongs to the glycosyl hydrolase 31 family.</text>
</comment>
<accession>A0A1M5T3K8</accession>
<proteinExistence type="inferred from homology"/>
<dbReference type="EMBL" id="FQXO01000017">
    <property type="protein sequence ID" value="SHH45288.1"/>
    <property type="molecule type" value="Genomic_DNA"/>
</dbReference>